<keyword evidence="4 13" id="KW-0560">Oxidoreductase</keyword>
<dbReference type="GO" id="GO:0047952">
    <property type="term" value="F:glycerol-3-phosphate dehydrogenase [NAD(P)+] activity"/>
    <property type="evidence" value="ECO:0007669"/>
    <property type="project" value="UniProtKB-UniRule"/>
</dbReference>
<evidence type="ECO:0000256" key="2">
    <source>
        <dbReference type="ARBA" id="ARBA00022516"/>
    </source>
</evidence>
<proteinExistence type="inferred from homology"/>
<feature type="binding site" evidence="13">
    <location>
        <position position="12"/>
    </location>
    <ligand>
        <name>NADPH</name>
        <dbReference type="ChEBI" id="CHEBI:57783"/>
    </ligand>
</feature>
<dbReference type="GO" id="GO:0051287">
    <property type="term" value="F:NAD binding"/>
    <property type="evidence" value="ECO:0007669"/>
    <property type="project" value="InterPro"/>
</dbReference>
<feature type="binding site" evidence="13">
    <location>
        <position position="11"/>
    </location>
    <ligand>
        <name>NADPH</name>
        <dbReference type="ChEBI" id="CHEBI:57783"/>
    </ligand>
</feature>
<evidence type="ECO:0000256" key="8">
    <source>
        <dbReference type="ARBA" id="ARBA00023264"/>
    </source>
</evidence>
<protein>
    <recommendedName>
        <fullName evidence="11 13">Glycerol-3-phosphate dehydrogenase [NAD(P)+]</fullName>
        <ecNumber evidence="10 13">1.1.1.94</ecNumber>
    </recommendedName>
    <alternativeName>
        <fullName evidence="13">NAD(P)(+)-dependent glycerol-3-phosphate dehydrogenase</fullName>
    </alternativeName>
    <alternativeName>
        <fullName evidence="12 13">NAD(P)H-dependent dihydroxyacetone-phosphate reductase</fullName>
    </alternativeName>
</protein>
<feature type="binding site" evidence="16">
    <location>
        <position position="254"/>
    </location>
    <ligand>
        <name>NAD(+)</name>
        <dbReference type="ChEBI" id="CHEBI:57540"/>
    </ligand>
</feature>
<feature type="binding site" evidence="13">
    <location>
        <position position="253"/>
    </location>
    <ligand>
        <name>sn-glycerol 3-phosphate</name>
        <dbReference type="ChEBI" id="CHEBI:57597"/>
    </ligand>
</feature>
<comment type="similarity">
    <text evidence="1 13 17">Belongs to the NAD-dependent glycerol-3-phosphate dehydrogenase family.</text>
</comment>
<dbReference type="Pfam" id="PF01210">
    <property type="entry name" value="NAD_Gly3P_dh_N"/>
    <property type="match status" value="1"/>
</dbReference>
<dbReference type="GO" id="GO:0005975">
    <property type="term" value="P:carbohydrate metabolic process"/>
    <property type="evidence" value="ECO:0007669"/>
    <property type="project" value="InterPro"/>
</dbReference>
<evidence type="ECO:0000256" key="6">
    <source>
        <dbReference type="ARBA" id="ARBA00023098"/>
    </source>
</evidence>
<dbReference type="GO" id="GO:0046168">
    <property type="term" value="P:glycerol-3-phosphate catabolic process"/>
    <property type="evidence" value="ECO:0007669"/>
    <property type="project" value="InterPro"/>
</dbReference>
<accession>A0A9D5X947</accession>
<dbReference type="InterPro" id="IPR006109">
    <property type="entry name" value="G3P_DH_NAD-dep_C"/>
</dbReference>
<evidence type="ECO:0000256" key="7">
    <source>
        <dbReference type="ARBA" id="ARBA00023209"/>
    </source>
</evidence>
<dbReference type="NCBIfam" id="NF000940">
    <property type="entry name" value="PRK00094.1-2"/>
    <property type="match status" value="1"/>
</dbReference>
<feature type="binding site" evidence="13">
    <location>
        <position position="243"/>
    </location>
    <ligand>
        <name>sn-glycerol 3-phosphate</name>
        <dbReference type="ChEBI" id="CHEBI:57597"/>
    </ligand>
</feature>
<dbReference type="NCBIfam" id="NF000942">
    <property type="entry name" value="PRK00094.1-4"/>
    <property type="match status" value="1"/>
</dbReference>
<feature type="binding site" evidence="13">
    <location>
        <position position="106"/>
    </location>
    <ligand>
        <name>NADPH</name>
        <dbReference type="ChEBI" id="CHEBI:57783"/>
    </ligand>
</feature>
<name>A0A9D5X947_9ACTN</name>
<feature type="domain" description="Glycerol-3-phosphate dehydrogenase NAD-dependent N-terminal" evidence="18">
    <location>
        <begin position="3"/>
        <end position="159"/>
    </location>
</feature>
<feature type="binding site" evidence="16">
    <location>
        <position position="83"/>
    </location>
    <ligand>
        <name>NAD(+)</name>
        <dbReference type="ChEBI" id="CHEBI:57540"/>
    </ligand>
</feature>
<feature type="binding site" evidence="13">
    <location>
        <position position="254"/>
    </location>
    <ligand>
        <name>sn-glycerol 3-phosphate</name>
        <dbReference type="ChEBI" id="CHEBI:57597"/>
    </ligand>
</feature>
<dbReference type="PRINTS" id="PR00077">
    <property type="entry name" value="GPDHDRGNASE"/>
</dbReference>
<dbReference type="PANTHER" id="PTHR11728:SF1">
    <property type="entry name" value="GLYCEROL-3-PHOSPHATE DEHYDROGENASE [NAD(+)] 2, CHLOROPLASTIC"/>
    <property type="match status" value="1"/>
</dbReference>
<keyword evidence="6 13" id="KW-0443">Lipid metabolism</keyword>
<feature type="binding site" evidence="16">
    <location>
        <position position="139"/>
    </location>
    <ligand>
        <name>NAD(+)</name>
        <dbReference type="ChEBI" id="CHEBI:57540"/>
    </ligand>
</feature>
<feature type="binding site" evidence="13">
    <location>
        <position position="280"/>
    </location>
    <ligand>
        <name>NADPH</name>
        <dbReference type="ChEBI" id="CHEBI:57783"/>
    </ligand>
</feature>
<dbReference type="InterPro" id="IPR013328">
    <property type="entry name" value="6PGD_dom2"/>
</dbReference>
<evidence type="ECO:0000259" key="19">
    <source>
        <dbReference type="Pfam" id="PF07479"/>
    </source>
</evidence>
<sequence>MKKVAVIGSGSWGTALSTLLASTSDEVIIWSREADVAESINKEHVNCRHLSDSELPHNIVSTTSEAEALTGVDAVVMAAPSAFLRSVCAACAPYLDPEVDVLILSKGMEAGSHKLMHEVAADELGNPARIAVLSGPNHAEEVIKQGISAAVIASEDAEVAKRFQTLLSRPYFRTYVSSDVRGVEACAAAKNVVAIACGIAVGLGNGDNALAALMTRGLAELGRVVCAIGGDPLTCMGLAGMGDLVATCTSEHSRNRTFGEALVKGKTLQSYQEETGMVVEGAQAVIGLYELGQQMSVEMPITSAVHAVLYEGATPEDITSRLTNRLPNEEFYGMTR</sequence>
<dbReference type="EMBL" id="JABZGU010000154">
    <property type="protein sequence ID" value="MBF4803278.1"/>
    <property type="molecule type" value="Genomic_DNA"/>
</dbReference>
<evidence type="ECO:0000256" key="4">
    <source>
        <dbReference type="ARBA" id="ARBA00023002"/>
    </source>
</evidence>
<dbReference type="Gene3D" id="3.40.50.720">
    <property type="entry name" value="NAD(P)-binding Rossmann-like Domain"/>
    <property type="match status" value="1"/>
</dbReference>
<dbReference type="SUPFAM" id="SSF51735">
    <property type="entry name" value="NAD(P)-binding Rossmann-fold domains"/>
    <property type="match status" value="1"/>
</dbReference>
<keyword evidence="7 13" id="KW-0594">Phospholipid biosynthesis</keyword>
<feature type="binding site" evidence="13">
    <location>
        <position position="135"/>
    </location>
    <ligand>
        <name>sn-glycerol 3-phosphate</name>
        <dbReference type="ChEBI" id="CHEBI:57597"/>
    </ligand>
</feature>
<evidence type="ECO:0000256" key="3">
    <source>
        <dbReference type="ARBA" id="ARBA00022857"/>
    </source>
</evidence>
<dbReference type="PANTHER" id="PTHR11728">
    <property type="entry name" value="GLYCEROL-3-PHOSPHATE DEHYDROGENASE"/>
    <property type="match status" value="1"/>
</dbReference>
<evidence type="ECO:0000259" key="18">
    <source>
        <dbReference type="Pfam" id="PF01210"/>
    </source>
</evidence>
<keyword evidence="3 13" id="KW-0521">NADP</keyword>
<feature type="binding site" evidence="13">
    <location>
        <position position="254"/>
    </location>
    <ligand>
        <name>NADPH</name>
        <dbReference type="ChEBI" id="CHEBI:57783"/>
    </ligand>
</feature>
<comment type="subcellular location">
    <subcellularLocation>
        <location evidence="13">Cytoplasm</location>
    </subcellularLocation>
</comment>
<feature type="binding site" evidence="13">
    <location>
        <position position="190"/>
    </location>
    <ligand>
        <name>sn-glycerol 3-phosphate</name>
        <dbReference type="ChEBI" id="CHEBI:57597"/>
    </ligand>
</feature>
<evidence type="ECO:0000256" key="13">
    <source>
        <dbReference type="HAMAP-Rule" id="MF_00394"/>
    </source>
</evidence>
<feature type="binding site" evidence="15">
    <location>
        <position position="106"/>
    </location>
    <ligand>
        <name>substrate</name>
    </ligand>
</feature>
<dbReference type="FunFam" id="3.40.50.720:FF:000019">
    <property type="entry name" value="Glycerol-3-phosphate dehydrogenase [NAD(P)+]"/>
    <property type="match status" value="1"/>
</dbReference>
<gene>
    <name evidence="13" type="primary">gpsA</name>
    <name evidence="20" type="ORF">HXK24_05625</name>
</gene>
<evidence type="ECO:0000256" key="12">
    <source>
        <dbReference type="ARBA" id="ARBA00080511"/>
    </source>
</evidence>
<feature type="binding site" evidence="13">
    <location>
        <position position="106"/>
    </location>
    <ligand>
        <name>sn-glycerol 3-phosphate</name>
        <dbReference type="ChEBI" id="CHEBI:57597"/>
    </ligand>
</feature>
<evidence type="ECO:0000313" key="20">
    <source>
        <dbReference type="EMBL" id="MBF4803278.1"/>
    </source>
</evidence>
<dbReference type="InterPro" id="IPR036291">
    <property type="entry name" value="NAD(P)-bd_dom_sf"/>
</dbReference>
<feature type="domain" description="Glycerol-3-phosphate dehydrogenase NAD-dependent C-terminal" evidence="19">
    <location>
        <begin position="179"/>
        <end position="319"/>
    </location>
</feature>
<feature type="active site" description="Proton acceptor" evidence="13 14">
    <location>
        <position position="190"/>
    </location>
</feature>
<feature type="binding site" evidence="16">
    <location>
        <begin position="8"/>
        <end position="13"/>
    </location>
    <ligand>
        <name>NAD(+)</name>
        <dbReference type="ChEBI" id="CHEBI:57540"/>
    </ligand>
</feature>
<dbReference type="PIRSF" id="PIRSF000114">
    <property type="entry name" value="Glycerol-3-P_dh"/>
    <property type="match status" value="1"/>
</dbReference>
<comment type="catalytic activity">
    <reaction evidence="13">
        <text>sn-glycerol 3-phosphate + NAD(+) = dihydroxyacetone phosphate + NADH + H(+)</text>
        <dbReference type="Rhea" id="RHEA:11092"/>
        <dbReference type="ChEBI" id="CHEBI:15378"/>
        <dbReference type="ChEBI" id="CHEBI:57540"/>
        <dbReference type="ChEBI" id="CHEBI:57597"/>
        <dbReference type="ChEBI" id="CHEBI:57642"/>
        <dbReference type="ChEBI" id="CHEBI:57945"/>
        <dbReference type="EC" id="1.1.1.94"/>
    </reaction>
</comment>
<comment type="catalytic activity">
    <reaction evidence="9">
        <text>sn-glycerol 3-phosphate + NADP(+) = dihydroxyacetone phosphate + NADPH + H(+)</text>
        <dbReference type="Rhea" id="RHEA:11096"/>
        <dbReference type="ChEBI" id="CHEBI:15378"/>
        <dbReference type="ChEBI" id="CHEBI:57597"/>
        <dbReference type="ChEBI" id="CHEBI:57642"/>
        <dbReference type="ChEBI" id="CHEBI:57783"/>
        <dbReference type="ChEBI" id="CHEBI:58349"/>
        <dbReference type="EC" id="1.1.1.94"/>
    </reaction>
    <physiologicalReaction direction="right-to-left" evidence="9">
        <dbReference type="Rhea" id="RHEA:11098"/>
    </physiologicalReaction>
</comment>
<feature type="binding site" evidence="13">
    <location>
        <position position="32"/>
    </location>
    <ligand>
        <name>NADPH</name>
        <dbReference type="ChEBI" id="CHEBI:57783"/>
    </ligand>
</feature>
<dbReference type="SUPFAM" id="SSF48179">
    <property type="entry name" value="6-phosphogluconate dehydrogenase C-terminal domain-like"/>
    <property type="match status" value="1"/>
</dbReference>
<evidence type="ECO:0000313" key="21">
    <source>
        <dbReference type="Proteomes" id="UP000787322"/>
    </source>
</evidence>
<dbReference type="GO" id="GO:0046167">
    <property type="term" value="P:glycerol-3-phosphate biosynthetic process"/>
    <property type="evidence" value="ECO:0007669"/>
    <property type="project" value="UniProtKB-UniRule"/>
</dbReference>
<dbReference type="HAMAP" id="MF_00394">
    <property type="entry name" value="NAD_Glyc3P_dehydrog"/>
    <property type="match status" value="1"/>
</dbReference>
<keyword evidence="13" id="KW-0963">Cytoplasm</keyword>
<evidence type="ECO:0000256" key="1">
    <source>
        <dbReference type="ARBA" id="ARBA00011009"/>
    </source>
</evidence>
<keyword evidence="5 13" id="KW-0520">NAD</keyword>
<evidence type="ECO:0000256" key="9">
    <source>
        <dbReference type="ARBA" id="ARBA00052716"/>
    </source>
</evidence>
<dbReference type="GO" id="GO:0006650">
    <property type="term" value="P:glycerophospholipid metabolic process"/>
    <property type="evidence" value="ECO:0007669"/>
    <property type="project" value="UniProtKB-UniRule"/>
</dbReference>
<feature type="binding site" evidence="13">
    <location>
        <position position="278"/>
    </location>
    <ligand>
        <name>NADPH</name>
        <dbReference type="ChEBI" id="CHEBI:57783"/>
    </ligand>
</feature>
<evidence type="ECO:0000256" key="17">
    <source>
        <dbReference type="RuleBase" id="RU000437"/>
    </source>
</evidence>
<evidence type="ECO:0000256" key="15">
    <source>
        <dbReference type="PIRSR" id="PIRSR000114-2"/>
    </source>
</evidence>
<dbReference type="InterPro" id="IPR006168">
    <property type="entry name" value="G3P_DH_NAD-dep"/>
</dbReference>
<reference evidence="20" key="1">
    <citation type="submission" date="2020-04" db="EMBL/GenBank/DDBJ databases">
        <title>Deep metagenomics examines the oral microbiome during advanced dental caries in children, revealing novel taxa and co-occurrences with host molecules.</title>
        <authorList>
            <person name="Baker J.L."/>
            <person name="Morton J.T."/>
            <person name="Dinis M."/>
            <person name="Alvarez R."/>
            <person name="Tran N.C."/>
            <person name="Knight R."/>
            <person name="Edlund A."/>
        </authorList>
    </citation>
    <scope>NUCLEOTIDE SEQUENCE</scope>
    <source>
        <strain evidence="20">JCVI_3_bin.11</strain>
    </source>
</reference>
<dbReference type="GO" id="GO:0005829">
    <property type="term" value="C:cytosol"/>
    <property type="evidence" value="ECO:0007669"/>
    <property type="project" value="TreeGrafter"/>
</dbReference>
<dbReference type="Gene3D" id="1.10.1040.10">
    <property type="entry name" value="N-(1-d-carboxylethyl)-l-norvaline Dehydrogenase, domain 2"/>
    <property type="match status" value="1"/>
</dbReference>
<comment type="pathway">
    <text evidence="13">Membrane lipid metabolism; glycerophospholipid metabolism.</text>
</comment>
<evidence type="ECO:0000256" key="5">
    <source>
        <dbReference type="ARBA" id="ARBA00023027"/>
    </source>
</evidence>
<dbReference type="Proteomes" id="UP000787322">
    <property type="component" value="Unassembled WGS sequence"/>
</dbReference>
<feature type="binding site" evidence="13">
    <location>
        <position position="255"/>
    </location>
    <ligand>
        <name>sn-glycerol 3-phosphate</name>
        <dbReference type="ChEBI" id="CHEBI:57597"/>
    </ligand>
</feature>
<feature type="binding site" evidence="15">
    <location>
        <begin position="254"/>
        <end position="255"/>
    </location>
    <ligand>
        <name>substrate</name>
    </ligand>
</feature>
<evidence type="ECO:0000256" key="16">
    <source>
        <dbReference type="PIRSR" id="PIRSR000114-3"/>
    </source>
</evidence>
<dbReference type="InterPro" id="IPR011128">
    <property type="entry name" value="G3P_DH_NAD-dep_N"/>
</dbReference>
<comment type="caution">
    <text evidence="13">Lacks conserved residue(s) required for the propagation of feature annotation.</text>
</comment>
<keyword evidence="13" id="KW-0547">Nucleotide-binding</keyword>
<comment type="function">
    <text evidence="13">Catalyzes the reduction of the glycolytic intermediate dihydroxyacetone phosphate (DHAP) to sn-glycerol 3-phosphate (G3P), the key precursor for phospholipid synthesis.</text>
</comment>
<dbReference type="Pfam" id="PF07479">
    <property type="entry name" value="NAD_Gly3P_dh_C"/>
    <property type="match status" value="1"/>
</dbReference>
<feature type="binding site" evidence="13">
    <location>
        <position position="139"/>
    </location>
    <ligand>
        <name>NADPH</name>
        <dbReference type="ChEBI" id="CHEBI:57783"/>
    </ligand>
</feature>
<evidence type="ECO:0000256" key="11">
    <source>
        <dbReference type="ARBA" id="ARBA00069372"/>
    </source>
</evidence>
<dbReference type="EC" id="1.1.1.94" evidence="10 13"/>
<dbReference type="InterPro" id="IPR008927">
    <property type="entry name" value="6-PGluconate_DH-like_C_sf"/>
</dbReference>
<evidence type="ECO:0000256" key="14">
    <source>
        <dbReference type="PIRSR" id="PIRSR000114-1"/>
    </source>
</evidence>
<dbReference type="AlphaFoldDB" id="A0A9D5X947"/>
<keyword evidence="2 13" id="KW-0444">Lipid biosynthesis</keyword>
<dbReference type="GO" id="GO:0008654">
    <property type="term" value="P:phospholipid biosynthetic process"/>
    <property type="evidence" value="ECO:0007669"/>
    <property type="project" value="UniProtKB-KW"/>
</dbReference>
<keyword evidence="8 13" id="KW-1208">Phospholipid metabolism</keyword>
<dbReference type="FunFam" id="1.10.1040.10:FF:000001">
    <property type="entry name" value="Glycerol-3-phosphate dehydrogenase [NAD(P)+]"/>
    <property type="match status" value="1"/>
</dbReference>
<organism evidence="20 21">
    <name type="scientific">Lancefieldella parvula</name>
    <dbReference type="NCBI Taxonomy" id="1382"/>
    <lineage>
        <taxon>Bacteria</taxon>
        <taxon>Bacillati</taxon>
        <taxon>Actinomycetota</taxon>
        <taxon>Coriobacteriia</taxon>
        <taxon>Coriobacteriales</taxon>
        <taxon>Atopobiaceae</taxon>
        <taxon>Lancefieldella</taxon>
    </lineage>
</organism>
<comment type="caution">
    <text evidence="20">The sequence shown here is derived from an EMBL/GenBank/DDBJ whole genome shotgun (WGS) entry which is preliminary data.</text>
</comment>
<evidence type="ECO:0000256" key="10">
    <source>
        <dbReference type="ARBA" id="ARBA00066687"/>
    </source>
</evidence>